<feature type="region of interest" description="Disordered" evidence="1">
    <location>
        <begin position="183"/>
        <end position="203"/>
    </location>
</feature>
<evidence type="ECO:0000256" key="1">
    <source>
        <dbReference type="SAM" id="MobiDB-lite"/>
    </source>
</evidence>
<protein>
    <submittedName>
        <fullName evidence="2">Uncharacterized protein</fullName>
    </submittedName>
</protein>
<reference evidence="2 3" key="1">
    <citation type="journal article" date="2017" name="Int. J. Parasitol.">
        <title>The genome of the protozoan parasite Cystoisospora suis and a reverse vaccinology approach to identify vaccine candidates.</title>
        <authorList>
            <person name="Palmieri N."/>
            <person name="Shrestha A."/>
            <person name="Ruttkowski B."/>
            <person name="Beck T."/>
            <person name="Vogl C."/>
            <person name="Tomley F."/>
            <person name="Blake D.P."/>
            <person name="Joachim A."/>
        </authorList>
    </citation>
    <scope>NUCLEOTIDE SEQUENCE [LARGE SCALE GENOMIC DNA]</scope>
    <source>
        <strain evidence="2 3">Wien I</strain>
    </source>
</reference>
<dbReference type="Proteomes" id="UP000221165">
    <property type="component" value="Unassembled WGS sequence"/>
</dbReference>
<dbReference type="OrthoDB" id="332044at2759"/>
<accession>A0A2C6LGH3</accession>
<feature type="compositionally biased region" description="Low complexity" evidence="1">
    <location>
        <begin position="401"/>
        <end position="413"/>
    </location>
</feature>
<gene>
    <name evidence="2" type="ORF">CSUI_000219</name>
</gene>
<feature type="compositionally biased region" description="Basic and acidic residues" evidence="1">
    <location>
        <begin position="1486"/>
        <end position="1498"/>
    </location>
</feature>
<keyword evidence="3" id="KW-1185">Reference proteome</keyword>
<feature type="compositionally biased region" description="Basic and acidic residues" evidence="1">
    <location>
        <begin position="42"/>
        <end position="52"/>
    </location>
</feature>
<feature type="region of interest" description="Disordered" evidence="1">
    <location>
        <begin position="1418"/>
        <end position="1500"/>
    </location>
</feature>
<feature type="compositionally biased region" description="Polar residues" evidence="1">
    <location>
        <begin position="1527"/>
        <end position="1538"/>
    </location>
</feature>
<comment type="caution">
    <text evidence="2">The sequence shown here is derived from an EMBL/GenBank/DDBJ whole genome shotgun (WGS) entry which is preliminary data.</text>
</comment>
<proteinExistence type="predicted"/>
<dbReference type="RefSeq" id="XP_067927574.1">
    <property type="nucleotide sequence ID" value="XM_068060453.1"/>
</dbReference>
<dbReference type="GeneID" id="94423664"/>
<feature type="region of interest" description="Disordered" evidence="1">
    <location>
        <begin position="401"/>
        <end position="439"/>
    </location>
</feature>
<feature type="compositionally biased region" description="Basic and acidic residues" evidence="1">
    <location>
        <begin position="1545"/>
        <end position="1578"/>
    </location>
</feature>
<feature type="region of interest" description="Disordered" evidence="1">
    <location>
        <begin position="486"/>
        <end position="508"/>
    </location>
</feature>
<feature type="compositionally biased region" description="Low complexity" evidence="1">
    <location>
        <begin position="1465"/>
        <end position="1481"/>
    </location>
</feature>
<feature type="region of interest" description="Disordered" evidence="1">
    <location>
        <begin position="42"/>
        <end position="66"/>
    </location>
</feature>
<evidence type="ECO:0000313" key="2">
    <source>
        <dbReference type="EMBL" id="PHJ25928.1"/>
    </source>
</evidence>
<name>A0A2C6LGH3_9APIC</name>
<organism evidence="2 3">
    <name type="scientific">Cystoisospora suis</name>
    <dbReference type="NCBI Taxonomy" id="483139"/>
    <lineage>
        <taxon>Eukaryota</taxon>
        <taxon>Sar</taxon>
        <taxon>Alveolata</taxon>
        <taxon>Apicomplexa</taxon>
        <taxon>Conoidasida</taxon>
        <taxon>Coccidia</taxon>
        <taxon>Eucoccidiorida</taxon>
        <taxon>Eimeriorina</taxon>
        <taxon>Sarcocystidae</taxon>
        <taxon>Cystoisospora</taxon>
    </lineage>
</organism>
<dbReference type="EMBL" id="MIGC01000099">
    <property type="protein sequence ID" value="PHJ25928.1"/>
    <property type="molecule type" value="Genomic_DNA"/>
</dbReference>
<feature type="region of interest" description="Disordered" evidence="1">
    <location>
        <begin position="1738"/>
        <end position="1760"/>
    </location>
</feature>
<feature type="region of interest" description="Disordered" evidence="1">
    <location>
        <begin position="607"/>
        <end position="630"/>
    </location>
</feature>
<feature type="compositionally biased region" description="Low complexity" evidence="1">
    <location>
        <begin position="607"/>
        <end position="621"/>
    </location>
</feature>
<sequence>MEDSTEGIVQFEVLSLRSFRRRCRACGTRPLDARRGHFDGDARRRVGADGRMSKRRGGKKEDRCYGDGPRDVLSSPIAAWAVATPSKTFPFSIKSALPGGPTHTNHQPCPACEEAAADYHFRRREELKTTLHLLLQLSKKESKSPHRLRVLSLLVALQTVSWLSFPLPRAVAVSVASKKNLKEEAGSCRPSPAAEQSLPEDKPGQVVQQGFAQFTKKEGKVAGKEEQIAELKPGSGNRVFWTCCEGAAPTVHAALREDNRVVKQLVTAVAEALADYLVDEEDPPPAMLNRHTLHGFFFGTWKEVWNSASGLEQERTQHIVAAWLGRCFLSIQFHSPCTSQVMAEAFLSRLLTCSQASFLQSRCRGPLVSTACVLALPALSLLPLSSLSRLLSPFFASTPPGAGDSSSPAPASPFFLNGRPHPASPTFRSANEETRFTSAQKARVPPALFGTLGSSVGLKFIFQQGLQGPAAGVPLDCLLKPFRREEERQQTPRWAPGEATPQSGAAGPIVPPIQAASDGYLREASPFSREAGYVLDSCGAHFDWLRVYREGIEVFLCQLSAAYRLPGSRHVGTDSPSVILPHLTFSLVLPVSFLHCRTGLYPPVLSSGTSSSTGVPQSQGPASRTDLPSFVSTSCTAPPEERELSVQRLPLFQFDFPLSYRTLYKAAVFAGVAGFSQFASASFEACARVTVTTESCSWLRALGAALRAEAALSVRGSILAKSSFQCPSEAGSGHATAGPPVPAMAASERLGSRLAFHRDGRAKVETISDSLAEAVQRARLAMSGAEGFWRAALDQLEVFRRQQQRVLGAGQSSSGGKPQPLLEAFARGRLATMSALLSVIAFCSKCCHVPRLPGHRQKSSSTPKYPKEVRKVEQTQLLSSSPAVEPGRQSGLTVVFRHPPPEVISPSSAASPLPPPHVPVASSRCLCGSETCETCACGAKAPEVSLLGSSGRSRVFCLEDAIEVRHEGAVFEEILASLEQLRSQFRGLHVQFSHFATQPLPLCPTSRRLLGLQDCLCRTGVLLTSFLMTRLLRSHALILCFSRGFRYIRRQPLCKCISAARPNEKGEQLPQSQQSEKAPAYIERNTTSRSQYGRARGSNPPKVSTHAKKNATDSPEWHPANNTVVDTSENMEGISESSPSLPEPAQLGSGTDAKYLFSPVLGLVSLSSDGLFGLSGAVEQLNVALEALASARHTRSEFLPFSPSCCSFAHRPESLNLLPLWLEASASSPGHALCWRPANSEILDTTSTREMSPHVVWSRKASVCPEGCSSGPARCATSTQRDDEREGALQLPVSDGALLSVCAACDRVGQQKVCTQGCGGGVSPRLTSKLDIGRVSAPANNETRLVKTEENTESDAPREARTSDYCALPLLHAQKVRPFYFLENLIPRLVLVAPPLLVCKHSGSPAVCASRAGSHVSAAPRAETRSPAVVPQNRVPSPGLLEGTSSDSEGAGYAPPPPTHEGSRASTGAVTSVSAASDATSQENSGTERRDVVGDRGKGITGARNQTAAVVCNDPGVIDVDNEGQTVTVGQESSNKGSPAQFDCDALRGDTRRGTGENREDTQEGRSHSGDIKKDDATPRVSSKATFFETDQIDACSLWGNLEEEEDTTASSLLLRTAFPPVLLRQVVELVEHCMYTPFPLPPRIFNPRPLPWVAVRAVLSGEEEDSRGRCVLPTIFFTGELRDAGVQTVAAWDFVRLRLSVGSGQGSFQQATLHSSLQVRDKGQDVISVDDVPVTQPVPQTRSLPRSKDSFRRGGAVQKNASPLRHAGGLRTFAHTTVLNVSMAVLPCLLVEALPLDSRRRVIGERSSTFVAVRTAQKDLDL</sequence>
<evidence type="ECO:0000313" key="3">
    <source>
        <dbReference type="Proteomes" id="UP000221165"/>
    </source>
</evidence>
<dbReference type="VEuPathDB" id="ToxoDB:CSUI_000219"/>
<feature type="region of interest" description="Disordered" evidence="1">
    <location>
        <begin position="1064"/>
        <end position="1123"/>
    </location>
</feature>
<feature type="region of interest" description="Disordered" evidence="1">
    <location>
        <begin position="1527"/>
        <end position="1583"/>
    </location>
</feature>